<evidence type="ECO:0000313" key="4">
    <source>
        <dbReference type="Proteomes" id="UP001154015"/>
    </source>
</evidence>
<dbReference type="Pfam" id="PF01551">
    <property type="entry name" value="Peptidase_M23"/>
    <property type="match status" value="1"/>
</dbReference>
<name>A0ABN8V4H1_STRGL</name>
<evidence type="ECO:0000313" key="3">
    <source>
        <dbReference type="EMBL" id="CAH9416708.1"/>
    </source>
</evidence>
<evidence type="ECO:0000259" key="2">
    <source>
        <dbReference type="Pfam" id="PF01551"/>
    </source>
</evidence>
<dbReference type="InterPro" id="IPR016047">
    <property type="entry name" value="M23ase_b-sheet_dom"/>
</dbReference>
<dbReference type="PANTHER" id="PTHR21666">
    <property type="entry name" value="PEPTIDASE-RELATED"/>
    <property type="match status" value="1"/>
</dbReference>
<dbReference type="SUPFAM" id="SSF51261">
    <property type="entry name" value="Duplicated hybrid motif"/>
    <property type="match status" value="1"/>
</dbReference>
<dbReference type="CDD" id="cd12797">
    <property type="entry name" value="M23_peptidase"/>
    <property type="match status" value="1"/>
</dbReference>
<proteinExistence type="predicted"/>
<keyword evidence="1" id="KW-0812">Transmembrane</keyword>
<dbReference type="Gene3D" id="2.70.70.10">
    <property type="entry name" value="Glucose Permease (Domain IIA)"/>
    <property type="match status" value="1"/>
</dbReference>
<dbReference type="InterPro" id="IPR050570">
    <property type="entry name" value="Cell_wall_metabolism_enzyme"/>
</dbReference>
<keyword evidence="4" id="KW-1185">Reference proteome</keyword>
<dbReference type="EMBL" id="CAKXYP010000010">
    <property type="protein sequence ID" value="CAH9416708.1"/>
    <property type="molecule type" value="Genomic_DNA"/>
</dbReference>
<accession>A0ABN8V4H1</accession>
<keyword evidence="1" id="KW-0472">Membrane</keyword>
<dbReference type="RefSeq" id="WP_128862596.1">
    <property type="nucleotide sequence ID" value="NZ_CAKXYP010000010.1"/>
</dbReference>
<gene>
    <name evidence="3" type="ORF">SGL43_03738</name>
</gene>
<sequence length="292" mass="31185">MSVREVVPVAMRLSWLVLFALMIGEFVTDLPGPGWATTFLPAMVVLALMVATTALQARAAEPRGEPGPPVEVDPPVTGRWSALNSPADKVPSHGTHVYGQTYAIDIVADPETAEGEPPARPTFRWFWPLFRRNHAFPAFGAPLLAVADATVVRASDGQRDHLSRNSLLGLVYLMLIEGNIRSIAGARRVIGNHVILDLGDGTYAAYAHVRRGSLRVKAGDTVRAGQRIGSVGNSGNSSEPHLHVHLMDSPDLDDARGVPFTWRGVGVPANGETFTVEERVAEARPGDVGGAG</sequence>
<feature type="domain" description="M23ase beta-sheet core" evidence="2">
    <location>
        <begin position="178"/>
        <end position="247"/>
    </location>
</feature>
<dbReference type="PANTHER" id="PTHR21666:SF270">
    <property type="entry name" value="MUREIN HYDROLASE ACTIVATOR ENVC"/>
    <property type="match status" value="1"/>
</dbReference>
<comment type="caution">
    <text evidence="3">The sequence shown here is derived from an EMBL/GenBank/DDBJ whole genome shotgun (WGS) entry which is preliminary data.</text>
</comment>
<organism evidence="3 4">
    <name type="scientific">Streptomyces globisporus</name>
    <dbReference type="NCBI Taxonomy" id="1908"/>
    <lineage>
        <taxon>Bacteria</taxon>
        <taxon>Bacillati</taxon>
        <taxon>Actinomycetota</taxon>
        <taxon>Actinomycetes</taxon>
        <taxon>Kitasatosporales</taxon>
        <taxon>Streptomycetaceae</taxon>
        <taxon>Streptomyces</taxon>
    </lineage>
</organism>
<reference evidence="3" key="1">
    <citation type="submission" date="2022-03" db="EMBL/GenBank/DDBJ databases">
        <authorList>
            <person name="Leyn A S."/>
        </authorList>
    </citation>
    <scope>NUCLEOTIDE SEQUENCE</scope>
    <source>
        <strain evidence="3">Streptomyces globisporus 4-3</strain>
    </source>
</reference>
<evidence type="ECO:0000256" key="1">
    <source>
        <dbReference type="SAM" id="Phobius"/>
    </source>
</evidence>
<dbReference type="InterPro" id="IPR011055">
    <property type="entry name" value="Dup_hybrid_motif"/>
</dbReference>
<protein>
    <submittedName>
        <fullName evidence="3">Secreted peptidase</fullName>
    </submittedName>
</protein>
<dbReference type="Proteomes" id="UP001154015">
    <property type="component" value="Unassembled WGS sequence"/>
</dbReference>
<feature type="transmembrane region" description="Helical" evidence="1">
    <location>
        <begin position="9"/>
        <end position="28"/>
    </location>
</feature>
<keyword evidence="1" id="KW-1133">Transmembrane helix</keyword>